<organism evidence="1 2">
    <name type="scientific">Pontiella agarivorans</name>
    <dbReference type="NCBI Taxonomy" id="3038953"/>
    <lineage>
        <taxon>Bacteria</taxon>
        <taxon>Pseudomonadati</taxon>
        <taxon>Kiritimatiellota</taxon>
        <taxon>Kiritimatiellia</taxon>
        <taxon>Kiritimatiellales</taxon>
        <taxon>Pontiellaceae</taxon>
        <taxon>Pontiella</taxon>
    </lineage>
</organism>
<gene>
    <name evidence="1" type="ORF">P9H32_16305</name>
</gene>
<accession>A0ABU5N188</accession>
<dbReference type="Proteomes" id="UP001290861">
    <property type="component" value="Unassembled WGS sequence"/>
</dbReference>
<proteinExistence type="predicted"/>
<keyword evidence="2" id="KW-1185">Reference proteome</keyword>
<protein>
    <recommendedName>
        <fullName evidence="3">DUF4468 domain-containing protein</fullName>
    </recommendedName>
</protein>
<sequence>MKNCKHDRCRMIRGALGFAVLLCGISVRALETLPLLPDGASKTLLESRNPIYCETEGRVPVDYAQALKVYAHPDLLVNVQAAYSEHVLKEGAPEFSIQQTAEKKFHYVNRKKERTDISEIFRRETSDTTFDIILYSSGKRFFGNYQAVIHVQLLDCGDAGVGYVASVYAYPENAVSRFFSRHLGLVEKYFNKKTGHLTEMITVISRSLCEQAAVAQDEPEERGSQTS</sequence>
<reference evidence="1 2" key="1">
    <citation type="journal article" date="2024" name="Appl. Environ. Microbiol.">
        <title>Pontiella agarivorans sp. nov., a novel marine anaerobic bacterium capable of degrading macroalgal polysaccharides and fixing nitrogen.</title>
        <authorList>
            <person name="Liu N."/>
            <person name="Kivenson V."/>
            <person name="Peng X."/>
            <person name="Cui Z."/>
            <person name="Lankiewicz T.S."/>
            <person name="Gosselin K.M."/>
            <person name="English C.J."/>
            <person name="Blair E.M."/>
            <person name="O'Malley M.A."/>
            <person name="Valentine D.L."/>
        </authorList>
    </citation>
    <scope>NUCLEOTIDE SEQUENCE [LARGE SCALE GENOMIC DNA]</scope>
    <source>
        <strain evidence="1 2">NLcol2</strain>
    </source>
</reference>
<evidence type="ECO:0008006" key="3">
    <source>
        <dbReference type="Google" id="ProtNLM"/>
    </source>
</evidence>
<dbReference type="RefSeq" id="WP_322609970.1">
    <property type="nucleotide sequence ID" value="NZ_JARVCO010000012.1"/>
</dbReference>
<dbReference type="EMBL" id="JARVCO010000012">
    <property type="protein sequence ID" value="MDZ8120195.1"/>
    <property type="molecule type" value="Genomic_DNA"/>
</dbReference>
<evidence type="ECO:0000313" key="1">
    <source>
        <dbReference type="EMBL" id="MDZ8120195.1"/>
    </source>
</evidence>
<comment type="caution">
    <text evidence="1">The sequence shown here is derived from an EMBL/GenBank/DDBJ whole genome shotgun (WGS) entry which is preliminary data.</text>
</comment>
<name>A0ABU5N188_9BACT</name>
<evidence type="ECO:0000313" key="2">
    <source>
        <dbReference type="Proteomes" id="UP001290861"/>
    </source>
</evidence>